<dbReference type="AlphaFoldDB" id="A0A1D8D7I5"/>
<evidence type="ECO:0000256" key="13">
    <source>
        <dbReference type="RuleBase" id="RU003688"/>
    </source>
</evidence>
<feature type="binding site" evidence="12">
    <location>
        <position position="41"/>
    </location>
    <ligand>
        <name>ATP</name>
        <dbReference type="ChEBI" id="CHEBI:30616"/>
    </ligand>
</feature>
<keyword evidence="3 12" id="KW-0602">Photosynthesis</keyword>
<dbReference type="UniPathway" id="UPA00671"/>
<comment type="subunit">
    <text evidence="12">Homodimer. Protochlorophyllide reductase is composed of three subunits; BchL, BchN and BchB.</text>
</comment>
<dbReference type="InterPro" id="IPR030655">
    <property type="entry name" value="NifH/chlL_CS"/>
</dbReference>
<feature type="binding site" evidence="12">
    <location>
        <position position="16"/>
    </location>
    <ligand>
        <name>Mg(2+)</name>
        <dbReference type="ChEBI" id="CHEBI:18420"/>
    </ligand>
</feature>
<evidence type="ECO:0000256" key="2">
    <source>
        <dbReference type="ARBA" id="ARBA00022485"/>
    </source>
</evidence>
<dbReference type="CDD" id="cd02032">
    <property type="entry name" value="Bchl-like"/>
    <property type="match status" value="1"/>
</dbReference>
<feature type="binding site" evidence="12">
    <location>
        <begin position="12"/>
        <end position="17"/>
    </location>
    <ligand>
        <name>ATP</name>
        <dbReference type="ChEBI" id="CHEBI:30616"/>
    </ligand>
</feature>
<dbReference type="InterPro" id="IPR005971">
    <property type="entry name" value="Protochlorophyllide_ATP-bd"/>
</dbReference>
<dbReference type="PRINTS" id="PR00091">
    <property type="entry name" value="NITROGNASEII"/>
</dbReference>
<evidence type="ECO:0000256" key="3">
    <source>
        <dbReference type="ARBA" id="ARBA00022531"/>
    </source>
</evidence>
<dbReference type="OrthoDB" id="9778641at2"/>
<organism evidence="14 15">
    <name type="scientific">Chlorobaculum limnaeum</name>
    <dbReference type="NCBI Taxonomy" id="274537"/>
    <lineage>
        <taxon>Bacteria</taxon>
        <taxon>Pseudomonadati</taxon>
        <taxon>Chlorobiota</taxon>
        <taxon>Chlorobiia</taxon>
        <taxon>Chlorobiales</taxon>
        <taxon>Chlorobiaceae</taxon>
        <taxon>Chlorobaculum</taxon>
    </lineage>
</organism>
<reference evidence="14" key="1">
    <citation type="submission" date="2016-09" db="EMBL/GenBank/DDBJ databases">
        <title>Genome sequence of Chlorobaculum limnaeum.</title>
        <authorList>
            <person name="Liu Z."/>
            <person name="Tank M."/>
            <person name="Bryant D.A."/>
        </authorList>
    </citation>
    <scope>NUCLEOTIDE SEQUENCE [LARGE SCALE GENOMIC DNA]</scope>
    <source>
        <strain evidence="14">DSM 1677</strain>
    </source>
</reference>
<keyword evidence="10 12" id="KW-0411">Iron-sulfur</keyword>
<dbReference type="RefSeq" id="WP_069810973.1">
    <property type="nucleotide sequence ID" value="NZ_CP017305.1"/>
</dbReference>
<keyword evidence="2 12" id="KW-0004">4Fe-4S</keyword>
<keyword evidence="6 12" id="KW-0067">ATP-binding</keyword>
<keyword evidence="9 12" id="KW-0408">Iron</keyword>
<evidence type="ECO:0000256" key="1">
    <source>
        <dbReference type="ARBA" id="ARBA00005504"/>
    </source>
</evidence>
<dbReference type="Pfam" id="PF00142">
    <property type="entry name" value="Fer4_NifH"/>
    <property type="match status" value="1"/>
</dbReference>
<dbReference type="PANTHER" id="PTHR42864:SF2">
    <property type="entry name" value="LIGHT-INDEPENDENT PROTOCHLOROPHYLLIDE REDUCTASE IRON-SULFUR ATP-BINDING PROTEIN"/>
    <property type="match status" value="1"/>
</dbReference>
<dbReference type="GO" id="GO:0019685">
    <property type="term" value="P:photosynthesis, dark reaction"/>
    <property type="evidence" value="ECO:0007669"/>
    <property type="project" value="InterPro"/>
</dbReference>
<comment type="pathway">
    <text evidence="12">Porphyrin-containing compound metabolism; bacteriochlorophyll biosynthesis (light-independent).</text>
</comment>
<dbReference type="GO" id="GO:0046872">
    <property type="term" value="F:metal ion binding"/>
    <property type="evidence" value="ECO:0007669"/>
    <property type="project" value="UniProtKB-KW"/>
</dbReference>
<evidence type="ECO:0000256" key="10">
    <source>
        <dbReference type="ARBA" id="ARBA00023014"/>
    </source>
</evidence>
<dbReference type="Proteomes" id="UP000095185">
    <property type="component" value="Chromosome"/>
</dbReference>
<protein>
    <recommendedName>
        <fullName evidence="12">Light-independent protochlorophyllide reductase iron-sulfur ATP-binding protein</fullName>
        <shortName evidence="12">DPOR subunit L</shortName>
        <shortName evidence="12">LI-POR subunit L</shortName>
        <ecNumber evidence="12">1.3.7.7</ecNumber>
    </recommendedName>
</protein>
<evidence type="ECO:0000256" key="9">
    <source>
        <dbReference type="ARBA" id="ARBA00023004"/>
    </source>
</evidence>
<feature type="binding site" evidence="12">
    <location>
        <position position="97"/>
    </location>
    <ligand>
        <name>[4Fe-4S] cluster</name>
        <dbReference type="ChEBI" id="CHEBI:49883"/>
        <note>ligand shared between dimeric partners</note>
    </ligand>
</feature>
<feature type="binding site" evidence="12">
    <location>
        <position position="131"/>
    </location>
    <ligand>
        <name>[4Fe-4S] cluster</name>
        <dbReference type="ChEBI" id="CHEBI:49883"/>
        <note>ligand shared between dimeric partners</note>
    </ligand>
</feature>
<keyword evidence="15" id="KW-1185">Reference proteome</keyword>
<sequence>MSLVLAVYGKGGIGKSTTSANISAALALKGAKVLQIGCDPKHDSTFPITGKLQKTVIEALEEVDFHHEELSPEDIIETGFAGIDGLEAGGPPAGSGCGGYVVGESVTLLQEMGLYDKYDVILFDVLGDVVCGGFSAPLNYADYSIIIATNDFDSIFAANRLCMAIQQKSVRYKVQLMGIVANRVDYNTGGGTNMLDQFAGQVGTRLLAKVPYHELIRRSRFAGKTLFAMEPNEPGLAECLAPYNEIAEQILSQTPLASVPKPIGDREIFDIVGGWQ</sequence>
<evidence type="ECO:0000256" key="7">
    <source>
        <dbReference type="ARBA" id="ARBA00022842"/>
    </source>
</evidence>
<name>A0A1D8D7I5_CHLLM</name>
<proteinExistence type="inferred from homology"/>
<dbReference type="EMBL" id="CP017305">
    <property type="protein sequence ID" value="AOS84784.1"/>
    <property type="molecule type" value="Genomic_DNA"/>
</dbReference>
<dbReference type="NCBIfam" id="TIGR01281">
    <property type="entry name" value="DPOR_bchL"/>
    <property type="match status" value="1"/>
</dbReference>
<evidence type="ECO:0000256" key="6">
    <source>
        <dbReference type="ARBA" id="ARBA00022840"/>
    </source>
</evidence>
<evidence type="ECO:0000256" key="4">
    <source>
        <dbReference type="ARBA" id="ARBA00022723"/>
    </source>
</evidence>
<comment type="function">
    <text evidence="12">Component of the dark-operative protochlorophyllide reductase (DPOR) that uses Mg-ATP and reduced ferredoxin to reduce ring D of protochlorophyllide (Pchlide) to form chlorophyllide a (Chlide). This reaction is light-independent. The L component serves as a unique electron donor to the NB-component of the complex, and binds Mg-ATP.</text>
</comment>
<dbReference type="SUPFAM" id="SSF52540">
    <property type="entry name" value="P-loop containing nucleoside triphosphate hydrolases"/>
    <property type="match status" value="1"/>
</dbReference>
<dbReference type="GO" id="GO:0036070">
    <property type="term" value="P:light-independent bacteriochlorophyll biosynthetic process"/>
    <property type="evidence" value="ECO:0007669"/>
    <property type="project" value="UniProtKB-UniRule"/>
</dbReference>
<evidence type="ECO:0000313" key="15">
    <source>
        <dbReference type="Proteomes" id="UP000095185"/>
    </source>
</evidence>
<keyword evidence="11 12" id="KW-0149">Chlorophyll biosynthesis</keyword>
<dbReference type="Gene3D" id="3.40.50.300">
    <property type="entry name" value="P-loop containing nucleotide triphosphate hydrolases"/>
    <property type="match status" value="1"/>
</dbReference>
<keyword evidence="12" id="KW-0077">Bacteriochlorophyll biosynthesis</keyword>
<dbReference type="PIRSF" id="PIRSF000363">
    <property type="entry name" value="Nitrogenase_iron"/>
    <property type="match status" value="1"/>
</dbReference>
<dbReference type="HAMAP" id="MF_00355">
    <property type="entry name" value="ChlL_BchL"/>
    <property type="match status" value="1"/>
</dbReference>
<keyword evidence="4 12" id="KW-0479">Metal-binding</keyword>
<comment type="cofactor">
    <cofactor evidence="12">
        <name>[4Fe-4S] cluster</name>
        <dbReference type="ChEBI" id="CHEBI:49883"/>
    </cofactor>
    <text evidence="12">Binds 1 [4Fe-4S] cluster per dimer.</text>
</comment>
<dbReference type="InterPro" id="IPR027417">
    <property type="entry name" value="P-loop_NTPase"/>
</dbReference>
<gene>
    <name evidence="12" type="primary">bchL</name>
    <name evidence="14" type="ORF">BIU88_11990</name>
</gene>
<comment type="caution">
    <text evidence="12">Lacks conserved residue(s) required for the propagation of feature annotation.</text>
</comment>
<evidence type="ECO:0000256" key="8">
    <source>
        <dbReference type="ARBA" id="ARBA00023002"/>
    </source>
</evidence>
<dbReference type="EC" id="1.3.7.7" evidence="12"/>
<keyword evidence="5 12" id="KW-0547">Nucleotide-binding</keyword>
<evidence type="ECO:0000256" key="5">
    <source>
        <dbReference type="ARBA" id="ARBA00022741"/>
    </source>
</evidence>
<comment type="catalytic activity">
    <reaction evidence="12">
        <text>chlorophyllide a + oxidized 2[4Fe-4S]-[ferredoxin] + 2 ADP + 2 phosphate = protochlorophyllide a + reduced 2[4Fe-4S]-[ferredoxin] + 2 ATP + 2 H2O</text>
        <dbReference type="Rhea" id="RHEA:28202"/>
        <dbReference type="Rhea" id="RHEA-COMP:10002"/>
        <dbReference type="Rhea" id="RHEA-COMP:10004"/>
        <dbReference type="ChEBI" id="CHEBI:15377"/>
        <dbReference type="ChEBI" id="CHEBI:30616"/>
        <dbReference type="ChEBI" id="CHEBI:33722"/>
        <dbReference type="ChEBI" id="CHEBI:33723"/>
        <dbReference type="ChEBI" id="CHEBI:43474"/>
        <dbReference type="ChEBI" id="CHEBI:83348"/>
        <dbReference type="ChEBI" id="CHEBI:83350"/>
        <dbReference type="ChEBI" id="CHEBI:456216"/>
        <dbReference type="EC" id="1.3.7.7"/>
    </reaction>
</comment>
<dbReference type="GO" id="GO:0005524">
    <property type="term" value="F:ATP binding"/>
    <property type="evidence" value="ECO:0007669"/>
    <property type="project" value="UniProtKB-UniRule"/>
</dbReference>
<dbReference type="PANTHER" id="PTHR42864">
    <property type="entry name" value="LIGHT-INDEPENDENT PROTOCHLOROPHYLLIDE REDUCTASE IRON-SULFUR ATP-BINDING PROTEIN"/>
    <property type="match status" value="1"/>
</dbReference>
<dbReference type="PROSITE" id="PS00746">
    <property type="entry name" value="NIFH_FRXC_1"/>
    <property type="match status" value="1"/>
</dbReference>
<keyword evidence="7 12" id="KW-0460">Magnesium</keyword>
<dbReference type="GO" id="GO:0016730">
    <property type="term" value="F:oxidoreductase activity, acting on iron-sulfur proteins as donors"/>
    <property type="evidence" value="ECO:0007669"/>
    <property type="project" value="InterPro"/>
</dbReference>
<dbReference type="STRING" id="274537.BIU88_11990"/>
<dbReference type="KEGG" id="clz:BIU88_11990"/>
<evidence type="ECO:0000256" key="12">
    <source>
        <dbReference type="HAMAP-Rule" id="MF_00355"/>
    </source>
</evidence>
<accession>A0A1D8D7I5</accession>
<evidence type="ECO:0000313" key="14">
    <source>
        <dbReference type="EMBL" id="AOS84784.1"/>
    </source>
</evidence>
<keyword evidence="8 12" id="KW-0560">Oxidoreductase</keyword>
<dbReference type="GO" id="GO:0016636">
    <property type="term" value="F:oxidoreductase activity, acting on the CH-CH group of donors, iron-sulfur protein as acceptor"/>
    <property type="evidence" value="ECO:0007669"/>
    <property type="project" value="UniProtKB-UniRule"/>
</dbReference>
<dbReference type="GO" id="GO:0051539">
    <property type="term" value="F:4 iron, 4 sulfur cluster binding"/>
    <property type="evidence" value="ECO:0007669"/>
    <property type="project" value="UniProtKB-UniRule"/>
</dbReference>
<dbReference type="InterPro" id="IPR000392">
    <property type="entry name" value="NifH/frxC"/>
</dbReference>
<comment type="similarity">
    <text evidence="1 12 13">Belongs to the NifH/BchL/ChlL family.</text>
</comment>
<dbReference type="PROSITE" id="PS51026">
    <property type="entry name" value="NIFH_FRXC_3"/>
    <property type="match status" value="1"/>
</dbReference>
<feature type="binding site" evidence="12">
    <location>
        <begin position="182"/>
        <end position="183"/>
    </location>
    <ligand>
        <name>ATP</name>
        <dbReference type="ChEBI" id="CHEBI:30616"/>
    </ligand>
</feature>
<dbReference type="PROSITE" id="PS00692">
    <property type="entry name" value="NIFH_FRXC_2"/>
    <property type="match status" value="1"/>
</dbReference>
<evidence type="ECO:0000256" key="11">
    <source>
        <dbReference type="ARBA" id="ARBA00023171"/>
    </source>
</evidence>